<dbReference type="RefSeq" id="WP_093361370.1">
    <property type="nucleotide sequence ID" value="NZ_FOLG01000008.1"/>
</dbReference>
<evidence type="ECO:0000313" key="4">
    <source>
        <dbReference type="Proteomes" id="UP000198728"/>
    </source>
</evidence>
<feature type="domain" description="HTH luxR-type" evidence="2">
    <location>
        <begin position="161"/>
        <end position="226"/>
    </location>
</feature>
<dbReference type="STRING" id="441112.SAMN04488094_108183"/>
<dbReference type="Pfam" id="PF00196">
    <property type="entry name" value="GerE"/>
    <property type="match status" value="1"/>
</dbReference>
<reference evidence="3 4" key="1">
    <citation type="submission" date="2016-10" db="EMBL/GenBank/DDBJ databases">
        <authorList>
            <person name="de Groot N.N."/>
        </authorList>
    </citation>
    <scope>NUCLEOTIDE SEQUENCE [LARGE SCALE GENOMIC DNA]</scope>
    <source>
        <strain evidence="3 4">DSM 19548</strain>
    </source>
</reference>
<evidence type="ECO:0000259" key="2">
    <source>
        <dbReference type="PROSITE" id="PS50043"/>
    </source>
</evidence>
<protein>
    <submittedName>
        <fullName evidence="3">DNA-binding response regulator, NarL/FixJ family, contains REC and HTH domains</fullName>
    </submittedName>
</protein>
<evidence type="ECO:0000256" key="1">
    <source>
        <dbReference type="SAM" id="MobiDB-lite"/>
    </source>
</evidence>
<name>A0A1I1LLE7_9RHOB</name>
<dbReference type="OrthoDB" id="9810375at2"/>
<organism evidence="3 4">
    <name type="scientific">Tropicimonas isoalkanivorans</name>
    <dbReference type="NCBI Taxonomy" id="441112"/>
    <lineage>
        <taxon>Bacteria</taxon>
        <taxon>Pseudomonadati</taxon>
        <taxon>Pseudomonadota</taxon>
        <taxon>Alphaproteobacteria</taxon>
        <taxon>Rhodobacterales</taxon>
        <taxon>Roseobacteraceae</taxon>
        <taxon>Tropicimonas</taxon>
    </lineage>
</organism>
<dbReference type="Proteomes" id="UP000198728">
    <property type="component" value="Unassembled WGS sequence"/>
</dbReference>
<dbReference type="InterPro" id="IPR011006">
    <property type="entry name" value="CheY-like_superfamily"/>
</dbReference>
<dbReference type="CDD" id="cd06170">
    <property type="entry name" value="LuxR_C_like"/>
    <property type="match status" value="1"/>
</dbReference>
<dbReference type="InterPro" id="IPR051015">
    <property type="entry name" value="EvgA-like"/>
</dbReference>
<dbReference type="SMART" id="SM00421">
    <property type="entry name" value="HTH_LUXR"/>
    <property type="match status" value="1"/>
</dbReference>
<dbReference type="GO" id="GO:0003677">
    <property type="term" value="F:DNA binding"/>
    <property type="evidence" value="ECO:0007669"/>
    <property type="project" value="UniProtKB-KW"/>
</dbReference>
<dbReference type="PROSITE" id="PS50043">
    <property type="entry name" value="HTH_LUXR_2"/>
    <property type="match status" value="1"/>
</dbReference>
<keyword evidence="4" id="KW-1185">Reference proteome</keyword>
<dbReference type="SUPFAM" id="SSF52172">
    <property type="entry name" value="CheY-like"/>
    <property type="match status" value="1"/>
</dbReference>
<keyword evidence="3" id="KW-0238">DNA-binding</keyword>
<dbReference type="EMBL" id="FOLG01000008">
    <property type="protein sequence ID" value="SFC73851.1"/>
    <property type="molecule type" value="Genomic_DNA"/>
</dbReference>
<dbReference type="PANTHER" id="PTHR45566">
    <property type="entry name" value="HTH-TYPE TRANSCRIPTIONAL REGULATOR YHJB-RELATED"/>
    <property type="match status" value="1"/>
</dbReference>
<proteinExistence type="predicted"/>
<gene>
    <name evidence="3" type="ORF">SAMN04488094_108183</name>
</gene>
<accession>A0A1I1LLE7</accession>
<sequence length="265" mass="28770">MSIDRGVPKPTDSGTICIISTASFERDCLAQSLRHAFPAYEIFSLESEADWSADTCAEAEKSVVLYSIGAGHLSDEETKAKLKAFIARVSGRRVIVLAQSEDMSAWFDAIECGAVGYISPSVGLEDLVEMIRISSARNILMPRKSVMLLRQVMPTSQPEPGSELARWFTDRQLDVAEALQRGAANKIIAYELDLCESTVKVHIRNIMRKLKASNRTEAAFKLSQIASGTLKPEGAQAGGSDQRSQATVKRRSSLSGTGEGSRPTA</sequence>
<feature type="region of interest" description="Disordered" evidence="1">
    <location>
        <begin position="230"/>
        <end position="265"/>
    </location>
</feature>
<dbReference type="AlphaFoldDB" id="A0A1I1LLE7"/>
<evidence type="ECO:0000313" key="3">
    <source>
        <dbReference type="EMBL" id="SFC73851.1"/>
    </source>
</evidence>
<dbReference type="PRINTS" id="PR00038">
    <property type="entry name" value="HTHLUXR"/>
</dbReference>
<dbReference type="Gene3D" id="3.40.50.2300">
    <property type="match status" value="1"/>
</dbReference>
<dbReference type="GO" id="GO:0006355">
    <property type="term" value="P:regulation of DNA-templated transcription"/>
    <property type="evidence" value="ECO:0007669"/>
    <property type="project" value="InterPro"/>
</dbReference>
<dbReference type="PROSITE" id="PS00622">
    <property type="entry name" value="HTH_LUXR_1"/>
    <property type="match status" value="1"/>
</dbReference>
<dbReference type="InterPro" id="IPR016032">
    <property type="entry name" value="Sig_transdc_resp-reg_C-effctor"/>
</dbReference>
<dbReference type="SUPFAM" id="SSF46894">
    <property type="entry name" value="C-terminal effector domain of the bipartite response regulators"/>
    <property type="match status" value="1"/>
</dbReference>
<dbReference type="PANTHER" id="PTHR45566:SF1">
    <property type="entry name" value="HTH-TYPE TRANSCRIPTIONAL REGULATOR YHJB-RELATED"/>
    <property type="match status" value="1"/>
</dbReference>
<dbReference type="InterPro" id="IPR000792">
    <property type="entry name" value="Tscrpt_reg_LuxR_C"/>
</dbReference>